<dbReference type="AlphaFoldDB" id="A0A1V2IE83"/>
<dbReference type="InterPro" id="IPR045394">
    <property type="entry name" value="Abhydrolase_dom"/>
</dbReference>
<dbReference type="EMBL" id="MOMC01000016">
    <property type="protein sequence ID" value="ONH31508.1"/>
    <property type="molecule type" value="Genomic_DNA"/>
</dbReference>
<evidence type="ECO:0000256" key="1">
    <source>
        <dbReference type="SAM" id="MobiDB-lite"/>
    </source>
</evidence>
<organism evidence="4 5">
    <name type="scientific">Pseudofrankia asymbiotica</name>
    <dbReference type="NCBI Taxonomy" id="1834516"/>
    <lineage>
        <taxon>Bacteria</taxon>
        <taxon>Bacillati</taxon>
        <taxon>Actinomycetota</taxon>
        <taxon>Actinomycetes</taxon>
        <taxon>Frankiales</taxon>
        <taxon>Frankiaceae</taxon>
        <taxon>Pseudofrankia</taxon>
    </lineage>
</organism>
<dbReference type="PROSITE" id="PS51257">
    <property type="entry name" value="PROKAR_LIPOPROTEIN"/>
    <property type="match status" value="1"/>
</dbReference>
<feature type="signal peptide" evidence="2">
    <location>
        <begin position="1"/>
        <end position="20"/>
    </location>
</feature>
<accession>A0A1V2IE83</accession>
<dbReference type="Pfam" id="PF20091">
    <property type="entry name" value="Abhydrolase_10"/>
    <property type="match status" value="1"/>
</dbReference>
<reference evidence="5" key="1">
    <citation type="submission" date="2016-10" db="EMBL/GenBank/DDBJ databases">
        <title>Frankia sp. NRRL B-16386 Genome sequencing.</title>
        <authorList>
            <person name="Ghodhbane-Gtari F."/>
            <person name="Swanson E."/>
            <person name="Gueddou A."/>
            <person name="Hezbri K."/>
            <person name="Ktari K."/>
            <person name="Nouioui I."/>
            <person name="Morris K."/>
            <person name="Simpson S."/>
            <person name="Abebe-Akele F."/>
            <person name="Thomas K."/>
            <person name="Gtari M."/>
            <person name="Tisa L.S."/>
        </authorList>
    </citation>
    <scope>NUCLEOTIDE SEQUENCE [LARGE SCALE GENOMIC DNA]</scope>
    <source>
        <strain evidence="5">NRRL B-16386</strain>
    </source>
</reference>
<evidence type="ECO:0000256" key="2">
    <source>
        <dbReference type="SAM" id="SignalP"/>
    </source>
</evidence>
<feature type="chain" id="PRO_5011962590" description="Alpha/beta hydrolase domain-containing protein" evidence="2">
    <location>
        <begin position="21"/>
        <end position="501"/>
    </location>
</feature>
<sequence>MRGAAAVIAVASVVAVGAAACSGSVIPDDNHSPAGARGEGTATAERRPAVPAATLTGPVTAGAISEPVGAGPDMAAHSYVEQEYFAAGTATAYTAAGTLGNDGAWRVSPSTKAPYKTRLIVRRPADLERFKGTVVVEWLNETAGVDTSAEWTSFGEEVMRSGSIYVGLSVQALGVVGGKSLLPIPGAPPAVGARGTTPERYGSLAHPGDKYAFDILSQVGAALRAPGGGPALGGAHPDRLVAAGESQSAFFLTTYVNAVHPVANVYDGFFIHSRAGSAAGLDGTSGVGGSGPSAVRIRTDLNARVFIFETETDVGPTLGYAVARQDNTDQLRTWEVAGTAHADASLTGSPDASGLGCPGRINTGPQHYVANAAFAALIRWVTDGTQPPRADRLALNGTGTGATLARDARGIARGGVRTPPVDVPVAVLSGDPSPGTTSVLCGLFGSTTPFDAATLASLYPTRDSYLSAFDKSLSSTIAAGFLLEADRAALTTEARSAPLPV</sequence>
<gene>
    <name evidence="4" type="ORF">BL253_09375</name>
</gene>
<name>A0A1V2IE83_9ACTN</name>
<dbReference type="STRING" id="1834516.BL253_09375"/>
<keyword evidence="2" id="KW-0732">Signal</keyword>
<protein>
    <recommendedName>
        <fullName evidence="3">Alpha/beta hydrolase domain-containing protein</fullName>
    </recommendedName>
</protein>
<evidence type="ECO:0000259" key="3">
    <source>
        <dbReference type="Pfam" id="PF20091"/>
    </source>
</evidence>
<evidence type="ECO:0000313" key="4">
    <source>
        <dbReference type="EMBL" id="ONH31508.1"/>
    </source>
</evidence>
<keyword evidence="5" id="KW-1185">Reference proteome</keyword>
<feature type="region of interest" description="Disordered" evidence="1">
    <location>
        <begin position="26"/>
        <end position="51"/>
    </location>
</feature>
<dbReference type="Proteomes" id="UP000188929">
    <property type="component" value="Unassembled WGS sequence"/>
</dbReference>
<evidence type="ECO:0000313" key="5">
    <source>
        <dbReference type="Proteomes" id="UP000188929"/>
    </source>
</evidence>
<proteinExistence type="predicted"/>
<comment type="caution">
    <text evidence="4">The sequence shown here is derived from an EMBL/GenBank/DDBJ whole genome shotgun (WGS) entry which is preliminary data.</text>
</comment>
<feature type="compositionally biased region" description="Low complexity" evidence="1">
    <location>
        <begin position="34"/>
        <end position="43"/>
    </location>
</feature>
<feature type="domain" description="Alpha/beta hydrolase" evidence="3">
    <location>
        <begin position="56"/>
        <end position="490"/>
    </location>
</feature>